<dbReference type="Proteomes" id="UP000078492">
    <property type="component" value="Unassembled WGS sequence"/>
</dbReference>
<reference evidence="1 2" key="1">
    <citation type="submission" date="2015-09" db="EMBL/GenBank/DDBJ databases">
        <title>Trachymyrmex cornetzi WGS genome.</title>
        <authorList>
            <person name="Nygaard S."/>
            <person name="Hu H."/>
            <person name="Boomsma J."/>
            <person name="Zhang G."/>
        </authorList>
    </citation>
    <scope>NUCLEOTIDE SEQUENCE [LARGE SCALE GENOMIC DNA]</scope>
    <source>
        <strain evidence="1">Tcor2-1</strain>
        <tissue evidence="1">Whole body</tissue>
    </source>
</reference>
<dbReference type="AlphaFoldDB" id="A0A195DUA7"/>
<sequence>MHQRHNGCAICWQEARTVCSRERESGLERCFSRGLLNTAGLIVNIQISIRCLSIRLFEHKECEKFETLLSSYPPLPSPRFDQSLESSRLRGTPNVTAISRSVSEEDGGRNVEHDCQTRNSSFVLRCSSNQYEKRLNIEAFESSRRRLHINQRALINRQDANQERPASRSIGGLPETFRSCSPQCSCTWPHVCAYSRLQRTVQQQGYPRVRLMLSSFEIERRFCEDWKAAIPVYNSCRRPRANRPCPQLPQSCLNLTFSHGVRAEETFQLGSQSVEQPVKTSGGVRHVYRDS</sequence>
<gene>
    <name evidence="1" type="ORF">ALC57_11649</name>
</gene>
<organism evidence="1 2">
    <name type="scientific">Trachymyrmex cornetzi</name>
    <dbReference type="NCBI Taxonomy" id="471704"/>
    <lineage>
        <taxon>Eukaryota</taxon>
        <taxon>Metazoa</taxon>
        <taxon>Ecdysozoa</taxon>
        <taxon>Arthropoda</taxon>
        <taxon>Hexapoda</taxon>
        <taxon>Insecta</taxon>
        <taxon>Pterygota</taxon>
        <taxon>Neoptera</taxon>
        <taxon>Endopterygota</taxon>
        <taxon>Hymenoptera</taxon>
        <taxon>Apocrita</taxon>
        <taxon>Aculeata</taxon>
        <taxon>Formicoidea</taxon>
        <taxon>Formicidae</taxon>
        <taxon>Myrmicinae</taxon>
        <taxon>Trachymyrmex</taxon>
    </lineage>
</organism>
<name>A0A195DUA7_9HYME</name>
<proteinExistence type="predicted"/>
<keyword evidence="2" id="KW-1185">Reference proteome</keyword>
<protein>
    <submittedName>
        <fullName evidence="1">Uncharacterized protein</fullName>
    </submittedName>
</protein>
<accession>A0A195DUA7</accession>
<evidence type="ECO:0000313" key="2">
    <source>
        <dbReference type="Proteomes" id="UP000078492"/>
    </source>
</evidence>
<evidence type="ECO:0000313" key="1">
    <source>
        <dbReference type="EMBL" id="KYN16124.1"/>
    </source>
</evidence>
<dbReference type="EMBL" id="KQ980419">
    <property type="protein sequence ID" value="KYN16124.1"/>
    <property type="molecule type" value="Genomic_DNA"/>
</dbReference>